<keyword evidence="4" id="KW-0560">Oxidoreductase</keyword>
<dbReference type="GO" id="GO:0008926">
    <property type="term" value="F:mannitol-1-phosphate 5-dehydrogenase activity"/>
    <property type="evidence" value="ECO:0007669"/>
    <property type="project" value="UniProtKB-EC"/>
</dbReference>
<dbReference type="PANTHER" id="PTHR43362">
    <property type="entry name" value="MANNITOL DEHYDROGENASE DSF1-RELATED"/>
    <property type="match status" value="1"/>
</dbReference>
<keyword evidence="10" id="KW-1185">Reference proteome</keyword>
<reference evidence="9" key="1">
    <citation type="submission" date="2020-12" db="EMBL/GenBank/DDBJ databases">
        <title>Prauserella sp. ASG 168, a novel actinomycete isolated from cave rock.</title>
        <authorList>
            <person name="Suriyachadkun C."/>
        </authorList>
    </citation>
    <scope>NUCLEOTIDE SEQUENCE</scope>
    <source>
        <strain evidence="9">ASG 168</strain>
    </source>
</reference>
<evidence type="ECO:0000259" key="8">
    <source>
        <dbReference type="Pfam" id="PF08125"/>
    </source>
</evidence>
<dbReference type="PROSITE" id="PS00974">
    <property type="entry name" value="MANNITOL_DHGENASE"/>
    <property type="match status" value="1"/>
</dbReference>
<dbReference type="GO" id="GO:0019594">
    <property type="term" value="P:mannitol metabolic process"/>
    <property type="evidence" value="ECO:0007669"/>
    <property type="project" value="InterPro"/>
</dbReference>
<dbReference type="Proteomes" id="UP000635245">
    <property type="component" value="Unassembled WGS sequence"/>
</dbReference>
<comment type="caution">
    <text evidence="9">The sequence shown here is derived from an EMBL/GenBank/DDBJ whole genome shotgun (WGS) entry which is preliminary data.</text>
</comment>
<feature type="domain" description="Mannitol dehydrogenase C-terminal" evidence="8">
    <location>
        <begin position="279"/>
        <end position="464"/>
    </location>
</feature>
<evidence type="ECO:0000256" key="4">
    <source>
        <dbReference type="ARBA" id="ARBA00023002"/>
    </source>
</evidence>
<sequence length="468" mass="51393">MTNNGGVHTPTYDRADVSPGILHFGVGNFHRSHQAAYLDRLLRQGQASDWGIIGVGLLPRDAQLGEILHAQDFTYTLVELGGDGRRTATRISSIIDFVHAPAEPERVREHLVSPEIRIVSLTITEGGYNTSDVTGEFDTSNPDILADVGAQHPRTVFGILAEGLHLRRGKGLAPFTVVSCDNVPGNGGVIRRALVAFARLAYDDEFADWIDASVSFPDSMVDRITPVTTDAERALVRDDFGIDDAWPVVCEPFTQWVLEDDFTLGRPPWEDAGVQLVEDVAPYELMKIRLLNGSHQAIAHAGILRGHTYVHEAMADAEIVGLVRRYMVGEAAHTLHPVPGIDLTQYMDQLLERFANPNIRDTLTRLATDASDRLPKFLVPVATQLSQAGEPAPASASVLAAWAVRSGRDLHAGRTLNDRQAERLEAALRGTDADPAGFLANSDWFDNLIDDPRFTVDFRHAHQEYSHV</sequence>
<dbReference type="Gene3D" id="3.40.50.720">
    <property type="entry name" value="NAD(P)-binding Rossmann-like Domain"/>
    <property type="match status" value="1"/>
</dbReference>
<dbReference type="PANTHER" id="PTHR43362:SF1">
    <property type="entry name" value="MANNITOL DEHYDROGENASE 2-RELATED"/>
    <property type="match status" value="1"/>
</dbReference>
<dbReference type="SUPFAM" id="SSF48179">
    <property type="entry name" value="6-phosphogluconate dehydrogenase C-terminal domain-like"/>
    <property type="match status" value="1"/>
</dbReference>
<dbReference type="InterPro" id="IPR036291">
    <property type="entry name" value="NAD(P)-bd_dom_sf"/>
</dbReference>
<dbReference type="InterPro" id="IPR000669">
    <property type="entry name" value="Mannitol_DH"/>
</dbReference>
<dbReference type="EMBL" id="JAENJH010000008">
    <property type="protein sequence ID" value="MBK1787905.1"/>
    <property type="molecule type" value="Genomic_DNA"/>
</dbReference>
<feature type="domain" description="Mannitol dehydrogenase N-terminal" evidence="7">
    <location>
        <begin position="20"/>
        <end position="270"/>
    </location>
</feature>
<evidence type="ECO:0000256" key="6">
    <source>
        <dbReference type="ARBA" id="ARBA00048615"/>
    </source>
</evidence>
<evidence type="ECO:0000313" key="9">
    <source>
        <dbReference type="EMBL" id="MBK1787905.1"/>
    </source>
</evidence>
<keyword evidence="5" id="KW-0520">NAD</keyword>
<evidence type="ECO:0000313" key="10">
    <source>
        <dbReference type="Proteomes" id="UP000635245"/>
    </source>
</evidence>
<dbReference type="RefSeq" id="WP_200323092.1">
    <property type="nucleotide sequence ID" value="NZ_JAENJH010000008.1"/>
</dbReference>
<dbReference type="InterPro" id="IPR013118">
    <property type="entry name" value="Mannitol_DH_C"/>
</dbReference>
<evidence type="ECO:0000259" key="7">
    <source>
        <dbReference type="Pfam" id="PF01232"/>
    </source>
</evidence>
<comment type="similarity">
    <text evidence="1">Belongs to the mannitol dehydrogenase family.</text>
</comment>
<evidence type="ECO:0000256" key="1">
    <source>
        <dbReference type="ARBA" id="ARBA00006541"/>
    </source>
</evidence>
<dbReference type="Pfam" id="PF01232">
    <property type="entry name" value="Mannitol_dh"/>
    <property type="match status" value="1"/>
</dbReference>
<evidence type="ECO:0000256" key="5">
    <source>
        <dbReference type="ARBA" id="ARBA00023027"/>
    </source>
</evidence>
<dbReference type="EC" id="1.1.1.17" evidence="2"/>
<organism evidence="9 10">
    <name type="scientific">Prauserella cavernicola</name>
    <dbReference type="NCBI Taxonomy" id="2800127"/>
    <lineage>
        <taxon>Bacteria</taxon>
        <taxon>Bacillati</taxon>
        <taxon>Actinomycetota</taxon>
        <taxon>Actinomycetes</taxon>
        <taxon>Pseudonocardiales</taxon>
        <taxon>Pseudonocardiaceae</taxon>
        <taxon>Prauserella</taxon>
    </lineage>
</organism>
<dbReference type="AlphaFoldDB" id="A0A934QWH7"/>
<dbReference type="PRINTS" id="PR00084">
    <property type="entry name" value="MTLDHDRGNASE"/>
</dbReference>
<accession>A0A934QWH7</accession>
<gene>
    <name evidence="9" type="ORF">JHE00_26545</name>
</gene>
<proteinExistence type="inferred from homology"/>
<dbReference type="InterPro" id="IPR013328">
    <property type="entry name" value="6PGD_dom2"/>
</dbReference>
<dbReference type="InterPro" id="IPR013131">
    <property type="entry name" value="Mannitol_DH_N"/>
</dbReference>
<evidence type="ECO:0000256" key="3">
    <source>
        <dbReference type="ARBA" id="ARBA00016219"/>
    </source>
</evidence>
<evidence type="ECO:0000256" key="2">
    <source>
        <dbReference type="ARBA" id="ARBA00012939"/>
    </source>
</evidence>
<protein>
    <recommendedName>
        <fullName evidence="3">Mannitol-1-phosphate 5-dehydrogenase</fullName>
        <ecNumber evidence="2">1.1.1.17</ecNumber>
    </recommendedName>
</protein>
<name>A0A934QWH7_9PSEU</name>
<dbReference type="InterPro" id="IPR008927">
    <property type="entry name" value="6-PGluconate_DH-like_C_sf"/>
</dbReference>
<dbReference type="InterPro" id="IPR050988">
    <property type="entry name" value="Mannitol_DH/Oxidoreductase"/>
</dbReference>
<dbReference type="Gene3D" id="1.10.1040.10">
    <property type="entry name" value="N-(1-d-carboxylethyl)-l-norvaline Dehydrogenase, domain 2"/>
    <property type="match status" value="1"/>
</dbReference>
<dbReference type="InterPro" id="IPR023027">
    <property type="entry name" value="Mannitol_DH_CS"/>
</dbReference>
<comment type="catalytic activity">
    <reaction evidence="6">
        <text>D-mannitol 1-phosphate + NAD(+) = beta-D-fructose 6-phosphate + NADH + H(+)</text>
        <dbReference type="Rhea" id="RHEA:19661"/>
        <dbReference type="ChEBI" id="CHEBI:15378"/>
        <dbReference type="ChEBI" id="CHEBI:57540"/>
        <dbReference type="ChEBI" id="CHEBI:57634"/>
        <dbReference type="ChEBI" id="CHEBI:57945"/>
        <dbReference type="ChEBI" id="CHEBI:61381"/>
        <dbReference type="EC" id="1.1.1.17"/>
    </reaction>
</comment>
<dbReference type="Pfam" id="PF08125">
    <property type="entry name" value="Mannitol_dh_C"/>
    <property type="match status" value="1"/>
</dbReference>
<dbReference type="SUPFAM" id="SSF51735">
    <property type="entry name" value="NAD(P)-binding Rossmann-fold domains"/>
    <property type="match status" value="1"/>
</dbReference>